<dbReference type="InterPro" id="IPR027417">
    <property type="entry name" value="P-loop_NTPase"/>
</dbReference>
<dbReference type="CDD" id="cd01127">
    <property type="entry name" value="TrwB_TraG_TraD_VirD4"/>
    <property type="match status" value="1"/>
</dbReference>
<evidence type="ECO:0000256" key="5">
    <source>
        <dbReference type="SAM" id="Coils"/>
    </source>
</evidence>
<sequence>ILDRRIEDKTRVKIDSIVAREKDLALALAAPSLRIEAPIPGTSLVGIEVPNPKSMGVSLRSVMETVDFRALRSKSKLVLGLGKGSGGDVAVADLGRMPHLLIAGSTGSGKSVCINSVIASIIMHNSPWDTRIIMIDPKRVELTPYNGIPHLIVPVIVEVEAAVKALKAMIQEMLRRYKRMEEASARNIDIYNKDRPLSERMPFIVIAVDELADLMMAASYDIEHSIIRLAQLGRATGIHLVVATQRPSVDVVTGLIKANFPSRISFAVASQVDSRTILDAVGAEKLLGKGDMLFQPPDTPKPRRIQGAFISDNEIADLVSYWKGQNGPLPAIISMDIDNEERAPNSLNLEQEDELLEKAWELATKYSRISTSLLQR</sequence>
<keyword evidence="2" id="KW-0547">Nucleotide-binding</keyword>
<feature type="domain" description="FtsK" evidence="6">
    <location>
        <begin position="86"/>
        <end position="275"/>
    </location>
</feature>
<keyword evidence="5" id="KW-0175">Coiled coil</keyword>
<gene>
    <name evidence="7" type="ORF">METZ01_LOCUS306403</name>
</gene>
<feature type="non-terminal residue" evidence="7">
    <location>
        <position position="1"/>
    </location>
</feature>
<proteinExistence type="inferred from homology"/>
<evidence type="ECO:0000256" key="2">
    <source>
        <dbReference type="ARBA" id="ARBA00022741"/>
    </source>
</evidence>
<evidence type="ECO:0000313" key="7">
    <source>
        <dbReference type="EMBL" id="SVC53549.1"/>
    </source>
</evidence>
<name>A0A382MXC6_9ZZZZ</name>
<evidence type="ECO:0000256" key="3">
    <source>
        <dbReference type="ARBA" id="ARBA00022840"/>
    </source>
</evidence>
<comment type="similarity">
    <text evidence="1">Belongs to the FtsK/SpoIIIE/SftA family.</text>
</comment>
<dbReference type="GO" id="GO:0003677">
    <property type="term" value="F:DNA binding"/>
    <property type="evidence" value="ECO:0007669"/>
    <property type="project" value="UniProtKB-KW"/>
</dbReference>
<dbReference type="Pfam" id="PF01580">
    <property type="entry name" value="FtsK_SpoIIIE"/>
    <property type="match status" value="1"/>
</dbReference>
<dbReference type="PANTHER" id="PTHR22683:SF41">
    <property type="entry name" value="DNA TRANSLOCASE FTSK"/>
    <property type="match status" value="1"/>
</dbReference>
<feature type="non-terminal residue" evidence="7">
    <location>
        <position position="376"/>
    </location>
</feature>
<keyword evidence="3" id="KW-0067">ATP-binding</keyword>
<dbReference type="InterPro" id="IPR002543">
    <property type="entry name" value="FtsK_dom"/>
</dbReference>
<reference evidence="7" key="1">
    <citation type="submission" date="2018-05" db="EMBL/GenBank/DDBJ databases">
        <authorList>
            <person name="Lanie J.A."/>
            <person name="Ng W.-L."/>
            <person name="Kazmierczak K.M."/>
            <person name="Andrzejewski T.M."/>
            <person name="Davidsen T.M."/>
            <person name="Wayne K.J."/>
            <person name="Tettelin H."/>
            <person name="Glass J.I."/>
            <person name="Rusch D."/>
            <person name="Podicherti R."/>
            <person name="Tsui H.-C.T."/>
            <person name="Winkler M.E."/>
        </authorList>
    </citation>
    <scope>NUCLEOTIDE SEQUENCE</scope>
</reference>
<dbReference type="EMBL" id="UINC01096559">
    <property type="protein sequence ID" value="SVC53549.1"/>
    <property type="molecule type" value="Genomic_DNA"/>
</dbReference>
<evidence type="ECO:0000259" key="6">
    <source>
        <dbReference type="PROSITE" id="PS50901"/>
    </source>
</evidence>
<dbReference type="Pfam" id="PF17854">
    <property type="entry name" value="FtsK_alpha"/>
    <property type="match status" value="1"/>
</dbReference>
<dbReference type="InterPro" id="IPR050206">
    <property type="entry name" value="FtsK/SpoIIIE/SftA"/>
</dbReference>
<dbReference type="InterPro" id="IPR041027">
    <property type="entry name" value="FtsK_alpha"/>
</dbReference>
<organism evidence="7">
    <name type="scientific">marine metagenome</name>
    <dbReference type="NCBI Taxonomy" id="408172"/>
    <lineage>
        <taxon>unclassified sequences</taxon>
        <taxon>metagenomes</taxon>
        <taxon>ecological metagenomes</taxon>
    </lineage>
</organism>
<dbReference type="SUPFAM" id="SSF52540">
    <property type="entry name" value="P-loop containing nucleoside triphosphate hydrolases"/>
    <property type="match status" value="1"/>
</dbReference>
<dbReference type="AlphaFoldDB" id="A0A382MXC6"/>
<dbReference type="GO" id="GO:0005524">
    <property type="term" value="F:ATP binding"/>
    <property type="evidence" value="ECO:0007669"/>
    <property type="project" value="UniProtKB-KW"/>
</dbReference>
<accession>A0A382MXC6</accession>
<keyword evidence="4" id="KW-0238">DNA-binding</keyword>
<dbReference type="PANTHER" id="PTHR22683">
    <property type="entry name" value="SPORULATION PROTEIN RELATED"/>
    <property type="match status" value="1"/>
</dbReference>
<dbReference type="Gene3D" id="3.30.980.40">
    <property type="match status" value="1"/>
</dbReference>
<feature type="coiled-coil region" evidence="5">
    <location>
        <begin position="156"/>
        <end position="183"/>
    </location>
</feature>
<dbReference type="Gene3D" id="3.40.50.300">
    <property type="entry name" value="P-loop containing nucleotide triphosphate hydrolases"/>
    <property type="match status" value="1"/>
</dbReference>
<evidence type="ECO:0000256" key="4">
    <source>
        <dbReference type="ARBA" id="ARBA00023125"/>
    </source>
</evidence>
<evidence type="ECO:0000256" key="1">
    <source>
        <dbReference type="ARBA" id="ARBA00006474"/>
    </source>
</evidence>
<dbReference type="PROSITE" id="PS50901">
    <property type="entry name" value="FTSK"/>
    <property type="match status" value="1"/>
</dbReference>
<protein>
    <recommendedName>
        <fullName evidence="6">FtsK domain-containing protein</fullName>
    </recommendedName>
</protein>